<keyword evidence="1" id="KW-1133">Transmembrane helix</keyword>
<dbReference type="Pfam" id="PF11292">
    <property type="entry name" value="DUF3093"/>
    <property type="match status" value="1"/>
</dbReference>
<dbReference type="EMBL" id="CAEZSN010000002">
    <property type="protein sequence ID" value="CAB4533247.1"/>
    <property type="molecule type" value="Genomic_DNA"/>
</dbReference>
<protein>
    <submittedName>
        <fullName evidence="3">Unannotated protein</fullName>
    </submittedName>
</protein>
<evidence type="ECO:0000313" key="2">
    <source>
        <dbReference type="EMBL" id="CAB4533247.1"/>
    </source>
</evidence>
<keyword evidence="1" id="KW-0472">Membrane</keyword>
<gene>
    <name evidence="2" type="ORF">UFOPK1433_00035</name>
    <name evidence="3" type="ORF">UFOPK1843_00464</name>
</gene>
<sequence length="143" mass="15749">MIYRERVLPSAANLILPILLFVSVFALMLPINASLSLPVAFVITICFVLIIFLNSPTIELNDSTLSCKGASIEKKFIGEVTVVQKSAVFEELGRNLDARAWLSVQASVKGLIKIEITDKTDNTPYWLVSTRRPDLLAAALKKS</sequence>
<feature type="transmembrane region" description="Helical" evidence="1">
    <location>
        <begin position="7"/>
        <end position="29"/>
    </location>
</feature>
<proteinExistence type="predicted"/>
<evidence type="ECO:0000256" key="1">
    <source>
        <dbReference type="SAM" id="Phobius"/>
    </source>
</evidence>
<keyword evidence="1" id="KW-0812">Transmembrane</keyword>
<dbReference type="AlphaFoldDB" id="A0A6J6H0F1"/>
<reference evidence="3" key="1">
    <citation type="submission" date="2020-05" db="EMBL/GenBank/DDBJ databases">
        <authorList>
            <person name="Chiriac C."/>
            <person name="Salcher M."/>
            <person name="Ghai R."/>
            <person name="Kavagutti S V."/>
        </authorList>
    </citation>
    <scope>NUCLEOTIDE SEQUENCE</scope>
</reference>
<evidence type="ECO:0000313" key="3">
    <source>
        <dbReference type="EMBL" id="CAB4605339.1"/>
    </source>
</evidence>
<dbReference type="InterPro" id="IPR021443">
    <property type="entry name" value="DUF3093"/>
</dbReference>
<accession>A0A6J6H0F1</accession>
<name>A0A6J6H0F1_9ZZZZ</name>
<feature type="transmembrane region" description="Helical" evidence="1">
    <location>
        <begin position="35"/>
        <end position="53"/>
    </location>
</feature>
<organism evidence="3">
    <name type="scientific">freshwater metagenome</name>
    <dbReference type="NCBI Taxonomy" id="449393"/>
    <lineage>
        <taxon>unclassified sequences</taxon>
        <taxon>metagenomes</taxon>
        <taxon>ecological metagenomes</taxon>
    </lineage>
</organism>
<dbReference type="EMBL" id="CAEZUR010000027">
    <property type="protein sequence ID" value="CAB4605339.1"/>
    <property type="molecule type" value="Genomic_DNA"/>
</dbReference>